<dbReference type="Pfam" id="PF02355">
    <property type="entry name" value="SecD_SecF_C"/>
    <property type="match status" value="1"/>
</dbReference>
<comment type="function">
    <text evidence="9">Part of the Sec protein translocase complex. Interacts with the SecYEG preprotein conducting channel. SecDF uses the proton motive force (PMF) to complete protein translocation after the ATP-dependent function of SecA.</text>
</comment>
<keyword evidence="4 9" id="KW-0812">Transmembrane</keyword>
<feature type="transmembrane region" description="Helical" evidence="9">
    <location>
        <begin position="500"/>
        <end position="524"/>
    </location>
</feature>
<dbReference type="Gene3D" id="3.30.1360.200">
    <property type="match status" value="1"/>
</dbReference>
<dbReference type="InterPro" id="IPR001036">
    <property type="entry name" value="Acrflvin-R"/>
</dbReference>
<dbReference type="NCBIfam" id="TIGR01129">
    <property type="entry name" value="secD"/>
    <property type="match status" value="1"/>
</dbReference>
<dbReference type="GO" id="GO:0015450">
    <property type="term" value="F:protein-transporting ATPase activity"/>
    <property type="evidence" value="ECO:0007669"/>
    <property type="project" value="InterPro"/>
</dbReference>
<keyword evidence="8 9" id="KW-0472">Membrane</keyword>
<keyword evidence="3 9" id="KW-1003">Cell membrane</keyword>
<dbReference type="Gene3D" id="1.20.1640.10">
    <property type="entry name" value="Multidrug efflux transporter AcrB transmembrane domain"/>
    <property type="match status" value="1"/>
</dbReference>
<feature type="domain" description="Protein translocase subunit SecDF P1" evidence="11">
    <location>
        <begin position="154"/>
        <end position="212"/>
    </location>
</feature>
<reference evidence="13 14" key="1">
    <citation type="submission" date="2016-10" db="EMBL/GenBank/DDBJ databases">
        <authorList>
            <person name="de Groot N.N."/>
        </authorList>
    </citation>
    <scope>NUCLEOTIDE SEQUENCE [LARGE SCALE GENOMIC DNA]</scope>
    <source>
        <strain evidence="13 14">DSM 21001</strain>
    </source>
</reference>
<keyword evidence="2 9" id="KW-0813">Transport</keyword>
<keyword evidence="7 9" id="KW-0811">Translocation</keyword>
<feature type="transmembrane region" description="Helical" evidence="9">
    <location>
        <begin position="469"/>
        <end position="494"/>
    </location>
</feature>
<evidence type="ECO:0000313" key="14">
    <source>
        <dbReference type="Proteomes" id="UP000199024"/>
    </source>
</evidence>
<feature type="transmembrane region" description="Helical" evidence="9">
    <location>
        <begin position="430"/>
        <end position="448"/>
    </location>
</feature>
<dbReference type="GO" id="GO:0006605">
    <property type="term" value="P:protein targeting"/>
    <property type="evidence" value="ECO:0007669"/>
    <property type="project" value="UniProtKB-UniRule"/>
</dbReference>
<dbReference type="InterPro" id="IPR055344">
    <property type="entry name" value="SecD_SecF_C_bact"/>
</dbReference>
<comment type="subunit">
    <text evidence="9">Forms a complex with SecF. Part of the essential Sec protein translocation apparatus which comprises SecA, SecYEG and auxiliary proteins SecDF. Other proteins may also be involved.</text>
</comment>
<comment type="subcellular location">
    <subcellularLocation>
        <location evidence="1 9">Cell membrane</location>
        <topology evidence="1 9">Multi-pass membrane protein</topology>
    </subcellularLocation>
</comment>
<evidence type="ECO:0000256" key="4">
    <source>
        <dbReference type="ARBA" id="ARBA00022692"/>
    </source>
</evidence>
<sequence>MFKNSAGKTAFIVAVIAVFLYGIFFGANAPRTGSVKTLLGKSIHLGLDLKGGAHLVLKVHVDEAIASATDRDVARLKEALLASGQTGVTVGKLDAAHPETISVTGIPAGKGSDVRTLLNGTDYAIYDVSTAGDGGYKLTLKQSAINDLEARTLDTEIETIYERVNALGVSEPTVQKYGLGDNEILVELPGIDNLDQVRDAISSTSKLAVYAVVSGPYESDQAALAALSGIIPPDDQLVHGSAMSGGPDQVYLLERASQVEGTDFRDAQSSTDINGRPNLKFSLTTAAGDRFYKYTSAHSRDSANPGSMAIVLGNKIRSVASINSAIRDQGEIEGNFSKAEVDELSLMLRTGALPASFDFLETRTVGPSLGAASIRQGVIAAVAGLLLVMVFMLVYYKGSGINADLALLLNLIILLGFMGFSGAVLTLPGIAGVILTIGMGVDSNVLIFERIREELRAGKTAVGAVKEGFAHAWTTIIDTHVTTIVSAAILFLFGTGPIKGFAVTLTIGLLSNLFTAVFVSRLIFDKHLEGKDRTFELSI</sequence>
<dbReference type="FunFam" id="1.20.1640.10:FF:000004">
    <property type="entry name" value="Protein translocase subunit SecD"/>
    <property type="match status" value="1"/>
</dbReference>
<dbReference type="InterPro" id="IPR048631">
    <property type="entry name" value="SecD_1st"/>
</dbReference>
<proteinExistence type="inferred from homology"/>
<dbReference type="InterPro" id="IPR048634">
    <property type="entry name" value="SecD_SecF_C"/>
</dbReference>
<dbReference type="InterPro" id="IPR022813">
    <property type="entry name" value="SecD/SecF_arch_bac"/>
</dbReference>
<dbReference type="AlphaFoldDB" id="A0A1I6LEG1"/>
<evidence type="ECO:0000256" key="9">
    <source>
        <dbReference type="HAMAP-Rule" id="MF_01463"/>
    </source>
</evidence>
<feature type="domain" description="Protein export membrane protein SecD/SecF C-terminal" evidence="10">
    <location>
        <begin position="357"/>
        <end position="523"/>
    </location>
</feature>
<evidence type="ECO:0000256" key="3">
    <source>
        <dbReference type="ARBA" id="ARBA00022475"/>
    </source>
</evidence>
<dbReference type="GO" id="GO:0043952">
    <property type="term" value="P:protein transport by the Sec complex"/>
    <property type="evidence" value="ECO:0007669"/>
    <property type="project" value="UniProtKB-UniRule"/>
</dbReference>
<evidence type="ECO:0000256" key="7">
    <source>
        <dbReference type="ARBA" id="ARBA00023010"/>
    </source>
</evidence>
<dbReference type="PANTHER" id="PTHR30081">
    <property type="entry name" value="PROTEIN-EXPORT MEMBRANE PROTEIN SEC"/>
    <property type="match status" value="1"/>
</dbReference>
<dbReference type="SUPFAM" id="SSF82866">
    <property type="entry name" value="Multidrug efflux transporter AcrB transmembrane domain"/>
    <property type="match status" value="1"/>
</dbReference>
<evidence type="ECO:0000313" key="13">
    <source>
        <dbReference type="EMBL" id="SFS01700.1"/>
    </source>
</evidence>
<dbReference type="EMBL" id="FOZL01000001">
    <property type="protein sequence ID" value="SFS01700.1"/>
    <property type="molecule type" value="Genomic_DNA"/>
</dbReference>
<keyword evidence="6 9" id="KW-1133">Transmembrane helix</keyword>
<keyword evidence="5 9" id="KW-0653">Protein transport</keyword>
<dbReference type="Proteomes" id="UP000199024">
    <property type="component" value="Unassembled WGS sequence"/>
</dbReference>
<name>A0A1I6LEG1_9BACT</name>
<dbReference type="InterPro" id="IPR054384">
    <property type="entry name" value="SecDF_P1_head"/>
</dbReference>
<evidence type="ECO:0000259" key="11">
    <source>
        <dbReference type="Pfam" id="PF21760"/>
    </source>
</evidence>
<dbReference type="HAMAP" id="MF_01463_B">
    <property type="entry name" value="SecD_B"/>
    <property type="match status" value="1"/>
</dbReference>
<dbReference type="PRINTS" id="PR00702">
    <property type="entry name" value="ACRIFLAVINRP"/>
</dbReference>
<dbReference type="PANTHER" id="PTHR30081:SF1">
    <property type="entry name" value="PROTEIN TRANSLOCASE SUBUNIT SECD"/>
    <property type="match status" value="1"/>
</dbReference>
<dbReference type="RefSeq" id="WP_089836491.1">
    <property type="nucleotide sequence ID" value="NZ_FOZL01000001.1"/>
</dbReference>
<keyword evidence="14" id="KW-1185">Reference proteome</keyword>
<dbReference type="Pfam" id="PF22599">
    <property type="entry name" value="SecDF_P1_head"/>
    <property type="match status" value="1"/>
</dbReference>
<dbReference type="Pfam" id="PF21760">
    <property type="entry name" value="SecD_1st"/>
    <property type="match status" value="1"/>
</dbReference>
<dbReference type="Gene3D" id="3.30.70.3220">
    <property type="match status" value="1"/>
</dbReference>
<dbReference type="NCBIfam" id="TIGR00916">
    <property type="entry name" value="2A0604s01"/>
    <property type="match status" value="1"/>
</dbReference>
<feature type="domain" description="SecDF P1 head subdomain" evidence="12">
    <location>
        <begin position="247"/>
        <end position="355"/>
    </location>
</feature>
<feature type="transmembrane region" description="Helical" evidence="9">
    <location>
        <begin position="405"/>
        <end position="424"/>
    </location>
</feature>
<evidence type="ECO:0000259" key="12">
    <source>
        <dbReference type="Pfam" id="PF22599"/>
    </source>
</evidence>
<evidence type="ECO:0000256" key="5">
    <source>
        <dbReference type="ARBA" id="ARBA00022927"/>
    </source>
</evidence>
<evidence type="ECO:0000256" key="8">
    <source>
        <dbReference type="ARBA" id="ARBA00023136"/>
    </source>
</evidence>
<comment type="similarity">
    <text evidence="9">Belongs to the SecD/SecF family. SecD subfamily.</text>
</comment>
<dbReference type="GO" id="GO:0065002">
    <property type="term" value="P:intracellular protein transmembrane transport"/>
    <property type="evidence" value="ECO:0007669"/>
    <property type="project" value="UniProtKB-UniRule"/>
</dbReference>
<evidence type="ECO:0000256" key="6">
    <source>
        <dbReference type="ARBA" id="ARBA00022989"/>
    </source>
</evidence>
<dbReference type="OrthoDB" id="9805019at2"/>
<protein>
    <recommendedName>
        <fullName evidence="9">Protein translocase subunit SecD</fullName>
    </recommendedName>
</protein>
<accession>A0A1I6LEG1</accession>
<evidence type="ECO:0000256" key="2">
    <source>
        <dbReference type="ARBA" id="ARBA00022448"/>
    </source>
</evidence>
<dbReference type="GO" id="GO:0005886">
    <property type="term" value="C:plasma membrane"/>
    <property type="evidence" value="ECO:0007669"/>
    <property type="project" value="UniProtKB-SubCell"/>
</dbReference>
<feature type="transmembrane region" description="Helical" evidence="9">
    <location>
        <begin position="377"/>
        <end position="396"/>
    </location>
</feature>
<evidence type="ECO:0000256" key="1">
    <source>
        <dbReference type="ARBA" id="ARBA00004651"/>
    </source>
</evidence>
<organism evidence="13 14">
    <name type="scientific">Granulicella pectinivorans</name>
    <dbReference type="NCBI Taxonomy" id="474950"/>
    <lineage>
        <taxon>Bacteria</taxon>
        <taxon>Pseudomonadati</taxon>
        <taxon>Acidobacteriota</taxon>
        <taxon>Terriglobia</taxon>
        <taxon>Terriglobales</taxon>
        <taxon>Acidobacteriaceae</taxon>
        <taxon>Granulicella</taxon>
    </lineage>
</organism>
<comment type="caution">
    <text evidence="9">Lacks conserved residue(s) required for the propagation of feature annotation.</text>
</comment>
<gene>
    <name evidence="9" type="primary">secD</name>
    <name evidence="13" type="ORF">SAMN05421771_0606</name>
</gene>
<dbReference type="InterPro" id="IPR005791">
    <property type="entry name" value="SecD"/>
</dbReference>
<dbReference type="STRING" id="474950.SAMN05421771_0606"/>
<evidence type="ECO:0000259" key="10">
    <source>
        <dbReference type="Pfam" id="PF02355"/>
    </source>
</evidence>